<comment type="similarity">
    <text evidence="1">Belongs to the protein kinase superfamily. STE Ser/Thr protein kinase family. MAP kinase kinase kinase subfamily.</text>
</comment>
<dbReference type="OrthoDB" id="266718at2759"/>
<feature type="binding site" evidence="7">
    <location>
        <position position="458"/>
    </location>
    <ligand>
        <name>ATP</name>
        <dbReference type="ChEBI" id="CHEBI:30616"/>
    </ligand>
</feature>
<evidence type="ECO:0000256" key="3">
    <source>
        <dbReference type="ARBA" id="ARBA00022679"/>
    </source>
</evidence>
<dbReference type="PROSITE" id="PS00107">
    <property type="entry name" value="PROTEIN_KINASE_ATP"/>
    <property type="match status" value="1"/>
</dbReference>
<name>A0A8H8A1L7_9FUNG</name>
<feature type="compositionally biased region" description="Acidic residues" evidence="8">
    <location>
        <begin position="418"/>
        <end position="431"/>
    </location>
</feature>
<protein>
    <submittedName>
        <fullName evidence="11">Kinase-like domain-containing protein</fullName>
    </submittedName>
</protein>
<accession>A0A8H8A1L7</accession>
<evidence type="ECO:0000256" key="6">
    <source>
        <dbReference type="ARBA" id="ARBA00022840"/>
    </source>
</evidence>
<dbReference type="GO" id="GO:0004709">
    <property type="term" value="F:MAP kinase kinase kinase activity"/>
    <property type="evidence" value="ECO:0007669"/>
    <property type="project" value="UniProtKB-ARBA"/>
</dbReference>
<comment type="caution">
    <text evidence="11">The sequence shown here is derived from an EMBL/GenBank/DDBJ whole genome shotgun (WGS) entry which is preliminary data.</text>
</comment>
<dbReference type="AlphaFoldDB" id="A0A8H8A1L7"/>
<dbReference type="Proteomes" id="UP000673691">
    <property type="component" value="Unassembled WGS sequence"/>
</dbReference>
<evidence type="ECO:0000259" key="9">
    <source>
        <dbReference type="PROSITE" id="PS50011"/>
    </source>
</evidence>
<evidence type="ECO:0000256" key="4">
    <source>
        <dbReference type="ARBA" id="ARBA00022741"/>
    </source>
</evidence>
<dbReference type="InterPro" id="IPR001660">
    <property type="entry name" value="SAM"/>
</dbReference>
<keyword evidence="12" id="KW-1185">Reference proteome</keyword>
<reference evidence="11 12" key="1">
    <citation type="journal article" name="Sci. Rep.">
        <title>Genome-scale phylogenetic analyses confirm Olpidium as the closest living zoosporic fungus to the non-flagellated, terrestrial fungi.</title>
        <authorList>
            <person name="Chang Y."/>
            <person name="Rochon D."/>
            <person name="Sekimoto S."/>
            <person name="Wang Y."/>
            <person name="Chovatia M."/>
            <person name="Sandor L."/>
            <person name="Salamov A."/>
            <person name="Grigoriev I.V."/>
            <person name="Stajich J.E."/>
            <person name="Spatafora J.W."/>
        </authorList>
    </citation>
    <scope>NUCLEOTIDE SEQUENCE [LARGE SCALE GENOMIC DNA]</scope>
    <source>
        <strain evidence="11">S191</strain>
    </source>
</reference>
<feature type="domain" description="SAM" evidence="10">
    <location>
        <begin position="69"/>
        <end position="151"/>
    </location>
</feature>
<feature type="domain" description="Protein kinase" evidence="9">
    <location>
        <begin position="429"/>
        <end position="661"/>
    </location>
</feature>
<evidence type="ECO:0000256" key="8">
    <source>
        <dbReference type="SAM" id="MobiDB-lite"/>
    </source>
</evidence>
<dbReference type="EMBL" id="JAEFCI010001259">
    <property type="protein sequence ID" value="KAG5463023.1"/>
    <property type="molecule type" value="Genomic_DNA"/>
</dbReference>
<dbReference type="InterPro" id="IPR011009">
    <property type="entry name" value="Kinase-like_dom_sf"/>
</dbReference>
<evidence type="ECO:0000259" key="10">
    <source>
        <dbReference type="PROSITE" id="PS50105"/>
    </source>
</evidence>
<evidence type="ECO:0000256" key="1">
    <source>
        <dbReference type="ARBA" id="ARBA00006529"/>
    </source>
</evidence>
<dbReference type="Gene3D" id="1.10.150.50">
    <property type="entry name" value="Transcription Factor, Ets-1"/>
    <property type="match status" value="1"/>
</dbReference>
<proteinExistence type="inferred from homology"/>
<evidence type="ECO:0000256" key="2">
    <source>
        <dbReference type="ARBA" id="ARBA00022527"/>
    </source>
</evidence>
<keyword evidence="3" id="KW-0808">Transferase</keyword>
<gene>
    <name evidence="11" type="ORF">BJ554DRAFT_2307</name>
</gene>
<feature type="non-terminal residue" evidence="11">
    <location>
        <position position="1"/>
    </location>
</feature>
<evidence type="ECO:0000313" key="11">
    <source>
        <dbReference type="EMBL" id="KAG5463023.1"/>
    </source>
</evidence>
<keyword evidence="5" id="KW-0418">Kinase</keyword>
<feature type="compositionally biased region" description="Polar residues" evidence="8">
    <location>
        <begin position="372"/>
        <end position="387"/>
    </location>
</feature>
<evidence type="ECO:0000256" key="5">
    <source>
        <dbReference type="ARBA" id="ARBA00022777"/>
    </source>
</evidence>
<dbReference type="Pfam" id="PF00069">
    <property type="entry name" value="Pkinase"/>
    <property type="match status" value="2"/>
</dbReference>
<feature type="region of interest" description="Disordered" evidence="8">
    <location>
        <begin position="372"/>
        <end position="433"/>
    </location>
</feature>
<organism evidence="11 12">
    <name type="scientific">Olpidium bornovanus</name>
    <dbReference type="NCBI Taxonomy" id="278681"/>
    <lineage>
        <taxon>Eukaryota</taxon>
        <taxon>Fungi</taxon>
        <taxon>Fungi incertae sedis</taxon>
        <taxon>Olpidiomycota</taxon>
        <taxon>Olpidiomycotina</taxon>
        <taxon>Olpidiomycetes</taxon>
        <taxon>Olpidiales</taxon>
        <taxon>Olpidiaceae</taxon>
        <taxon>Olpidium</taxon>
    </lineage>
</organism>
<evidence type="ECO:0000313" key="12">
    <source>
        <dbReference type="Proteomes" id="UP000673691"/>
    </source>
</evidence>
<keyword evidence="2" id="KW-0723">Serine/threonine-protein kinase</keyword>
<dbReference type="PANTHER" id="PTHR11584:SF369">
    <property type="entry name" value="MITOGEN-ACTIVATED PROTEIN KINASE KINASE KINASE 19-RELATED"/>
    <property type="match status" value="1"/>
</dbReference>
<evidence type="ECO:0000256" key="7">
    <source>
        <dbReference type="PROSITE-ProRule" id="PRU10141"/>
    </source>
</evidence>
<dbReference type="PROSITE" id="PS50011">
    <property type="entry name" value="PROTEIN_KINASE_DOM"/>
    <property type="match status" value="1"/>
</dbReference>
<dbReference type="SUPFAM" id="SSF56112">
    <property type="entry name" value="Protein kinase-like (PK-like)"/>
    <property type="match status" value="1"/>
</dbReference>
<sequence>APSVVFFQYTPYTWQPVSTVLPYHVFVLGVAGSTLRMPLRISTSASQLPHRALDDANASHYAGEDVSKWSQRQVAAWLRENNFGQHQKAFAGEDHCCVPELFAHAELVVAQAGLTVAIVVILPENDITGDVLLELDNQLLKELAVSTVGQRNGYSADARVPHSAPASSSMPEIQEQLRKANLLAIRMDLGAKNLDHRRQISPGIAQPAPDDSATAVSASTPPTYAILRKFNITEDADKFALFLATGEEGGGYLSGGPIVGGRDLRKLDRTVSPAAPANHHDDFKRKDSARHKYRKLENFFGEKPPVSNAQTKLGKFFGERPPSELISSNLDEYFPGHNHCVLRKSRAARAAGISVAAPKLSERKSVLNIMTSSSASEQNPGSESRYGNSPVAVSSPLRLQSEPDDDSDGDTKERSADSDENEDDGDDDDDPGALIGMGSYGSVYLGLNAKSGELMAVKQVELPSAEGANEDRKRFMLDALQREIALLKDLNHVNIVRYLGEMPSDYEGLNSEETSDDKYLNIFLEYVPGGSVSGLLANWGPFGEEMVQRYVVQILAGLTYLHARDIIHRDIKGVRCTGIRRFRMRANLRMAPEVVKQTHYTQKADIWSLGCLIVEMFTAEHPFCGYTQMQAMFKIGQYATPNIPENISDEAKNFMAKTFAL</sequence>
<dbReference type="PANTHER" id="PTHR11584">
    <property type="entry name" value="SERINE/THREONINE PROTEIN KINASE"/>
    <property type="match status" value="1"/>
</dbReference>
<keyword evidence="4 7" id="KW-0547">Nucleotide-binding</keyword>
<dbReference type="SUPFAM" id="SSF47769">
    <property type="entry name" value="SAM/Pointed domain"/>
    <property type="match status" value="1"/>
</dbReference>
<dbReference type="Gene3D" id="1.10.510.10">
    <property type="entry name" value="Transferase(Phosphotransferase) domain 1"/>
    <property type="match status" value="2"/>
</dbReference>
<dbReference type="InterPro" id="IPR000719">
    <property type="entry name" value="Prot_kinase_dom"/>
</dbReference>
<dbReference type="InterPro" id="IPR017441">
    <property type="entry name" value="Protein_kinase_ATP_BS"/>
</dbReference>
<dbReference type="InterPro" id="IPR013761">
    <property type="entry name" value="SAM/pointed_sf"/>
</dbReference>
<keyword evidence="6 7" id="KW-0067">ATP-binding</keyword>
<dbReference type="GO" id="GO:0005524">
    <property type="term" value="F:ATP binding"/>
    <property type="evidence" value="ECO:0007669"/>
    <property type="project" value="UniProtKB-UniRule"/>
</dbReference>
<dbReference type="PROSITE" id="PS50105">
    <property type="entry name" value="SAM_DOMAIN"/>
    <property type="match status" value="1"/>
</dbReference>